<organism evidence="2 3">
    <name type="scientific">Pseudoalteromonas rubra</name>
    <dbReference type="NCBI Taxonomy" id="43658"/>
    <lineage>
        <taxon>Bacteria</taxon>
        <taxon>Pseudomonadati</taxon>
        <taxon>Pseudomonadota</taxon>
        <taxon>Gammaproteobacteria</taxon>
        <taxon>Alteromonadales</taxon>
        <taxon>Pseudoalteromonadaceae</taxon>
        <taxon>Pseudoalteromonas</taxon>
    </lineage>
</organism>
<keyword evidence="1" id="KW-0812">Transmembrane</keyword>
<comment type="caution">
    <text evidence="2">The sequence shown here is derived from an EMBL/GenBank/DDBJ whole genome shotgun (WGS) entry which is preliminary data.</text>
</comment>
<dbReference type="Pfam" id="PF10805">
    <property type="entry name" value="DUF2730"/>
    <property type="match status" value="1"/>
</dbReference>
<protein>
    <recommendedName>
        <fullName evidence="4">DUF2730 domain-containing protein</fullName>
    </recommendedName>
</protein>
<name>A0A5S3WKH3_9GAMM</name>
<dbReference type="AlphaFoldDB" id="A0A5S3WKH3"/>
<dbReference type="RefSeq" id="WP_138552773.1">
    <property type="nucleotide sequence ID" value="NZ_PNCH01000046.1"/>
</dbReference>
<evidence type="ECO:0000256" key="1">
    <source>
        <dbReference type="SAM" id="Phobius"/>
    </source>
</evidence>
<proteinExistence type="predicted"/>
<dbReference type="Proteomes" id="UP000310249">
    <property type="component" value="Unassembled WGS sequence"/>
</dbReference>
<dbReference type="EMBL" id="PNCI01000036">
    <property type="protein sequence ID" value="TMP27191.1"/>
    <property type="molecule type" value="Genomic_DNA"/>
</dbReference>
<reference evidence="3" key="2">
    <citation type="submission" date="2019-06" db="EMBL/GenBank/DDBJ databases">
        <title>Co-occurence of chitin degradation, pigmentation and bioactivity in marine Pseudoalteromonas.</title>
        <authorList>
            <person name="Sonnenschein E.C."/>
            <person name="Bech P.K."/>
        </authorList>
    </citation>
    <scope>NUCLEOTIDE SEQUENCE [LARGE SCALE GENOMIC DNA]</scope>
    <source>
        <strain evidence="3">S2676</strain>
    </source>
</reference>
<sequence length="140" mass="16390">MYDFFQKWQTLIVWLASGLGVLIMAYLYLRFPSRGEFNKHKNSAQEQLTSHKEEVLKQLSTHKAEVSEMLSDVKKEIGSDFKELERQLEKVPTKEDLHDLELKIEKLNTNIESVKPGLSNVERLTNLLMENELREKRNAD</sequence>
<dbReference type="InterPro" id="IPR020269">
    <property type="entry name" value="Phage_Mu_Releasin"/>
</dbReference>
<keyword evidence="1" id="KW-1133">Transmembrane helix</keyword>
<dbReference type="OrthoDB" id="6292937at2"/>
<keyword evidence="1" id="KW-0472">Membrane</keyword>
<feature type="transmembrane region" description="Helical" evidence="1">
    <location>
        <begin position="12"/>
        <end position="29"/>
    </location>
</feature>
<evidence type="ECO:0008006" key="4">
    <source>
        <dbReference type="Google" id="ProtNLM"/>
    </source>
</evidence>
<gene>
    <name evidence="2" type="ORF">CWB99_15855</name>
</gene>
<reference evidence="2 3" key="1">
    <citation type="submission" date="2018-01" db="EMBL/GenBank/DDBJ databases">
        <authorList>
            <person name="Paulsen S."/>
            <person name="Gram L.K."/>
        </authorList>
    </citation>
    <scope>NUCLEOTIDE SEQUENCE [LARGE SCALE GENOMIC DNA]</scope>
    <source>
        <strain evidence="2 3">S2676</strain>
    </source>
</reference>
<accession>A0A5S3WKH3</accession>
<evidence type="ECO:0000313" key="3">
    <source>
        <dbReference type="Proteomes" id="UP000310249"/>
    </source>
</evidence>
<evidence type="ECO:0000313" key="2">
    <source>
        <dbReference type="EMBL" id="TMP27191.1"/>
    </source>
</evidence>